<keyword evidence="4" id="KW-0808">Transferase</keyword>
<feature type="domain" description="Histidine kinase" evidence="10">
    <location>
        <begin position="215"/>
        <end position="435"/>
    </location>
</feature>
<feature type="transmembrane region" description="Helical" evidence="9">
    <location>
        <begin position="134"/>
        <end position="156"/>
    </location>
</feature>
<evidence type="ECO:0000256" key="1">
    <source>
        <dbReference type="ARBA" id="ARBA00000085"/>
    </source>
</evidence>
<dbReference type="Proteomes" id="UP000203589">
    <property type="component" value="Chromosome"/>
</dbReference>
<evidence type="ECO:0000256" key="3">
    <source>
        <dbReference type="ARBA" id="ARBA00022553"/>
    </source>
</evidence>
<dbReference type="Pfam" id="PF00512">
    <property type="entry name" value="HisKA"/>
    <property type="match status" value="1"/>
</dbReference>
<gene>
    <name evidence="11" type="ORF">ANTHELSMS3_02874</name>
</gene>
<dbReference type="InterPro" id="IPR036097">
    <property type="entry name" value="HisK_dim/P_sf"/>
</dbReference>
<keyword evidence="9" id="KW-0472">Membrane</keyword>
<evidence type="ECO:0000256" key="2">
    <source>
        <dbReference type="ARBA" id="ARBA00012438"/>
    </source>
</evidence>
<feature type="transmembrane region" description="Helical" evidence="9">
    <location>
        <begin position="110"/>
        <end position="127"/>
    </location>
</feature>
<dbReference type="Pfam" id="PF02518">
    <property type="entry name" value="HATPase_c"/>
    <property type="match status" value="1"/>
</dbReference>
<feature type="transmembrane region" description="Helical" evidence="9">
    <location>
        <begin position="29"/>
        <end position="46"/>
    </location>
</feature>
<dbReference type="InterPro" id="IPR003661">
    <property type="entry name" value="HisK_dim/P_dom"/>
</dbReference>
<dbReference type="SUPFAM" id="SSF55874">
    <property type="entry name" value="ATPase domain of HSP90 chaperone/DNA topoisomerase II/histidine kinase"/>
    <property type="match status" value="1"/>
</dbReference>
<organism evidence="11 12">
    <name type="scientific">Antarctobacter heliothermus</name>
    <dbReference type="NCBI Taxonomy" id="74033"/>
    <lineage>
        <taxon>Bacteria</taxon>
        <taxon>Pseudomonadati</taxon>
        <taxon>Pseudomonadota</taxon>
        <taxon>Alphaproteobacteria</taxon>
        <taxon>Rhodobacterales</taxon>
        <taxon>Roseobacteraceae</taxon>
        <taxon>Antarctobacter</taxon>
    </lineage>
</organism>
<dbReference type="SMART" id="SM00388">
    <property type="entry name" value="HisKA"/>
    <property type="match status" value="1"/>
</dbReference>
<dbReference type="KEGG" id="aht:ANTHELSMS3_02874"/>
<dbReference type="GO" id="GO:0005524">
    <property type="term" value="F:ATP binding"/>
    <property type="evidence" value="ECO:0007669"/>
    <property type="project" value="UniProtKB-KW"/>
</dbReference>
<dbReference type="PRINTS" id="PR00344">
    <property type="entry name" value="BCTRLSENSOR"/>
</dbReference>
<feature type="transmembrane region" description="Helical" evidence="9">
    <location>
        <begin position="82"/>
        <end position="104"/>
    </location>
</feature>
<dbReference type="InterPro" id="IPR005467">
    <property type="entry name" value="His_kinase_dom"/>
</dbReference>
<keyword evidence="5" id="KW-0547">Nucleotide-binding</keyword>
<evidence type="ECO:0000256" key="8">
    <source>
        <dbReference type="ARBA" id="ARBA00023012"/>
    </source>
</evidence>
<feature type="transmembrane region" description="Helical" evidence="9">
    <location>
        <begin position="162"/>
        <end position="180"/>
    </location>
</feature>
<dbReference type="SUPFAM" id="SSF47384">
    <property type="entry name" value="Homodimeric domain of signal transducing histidine kinase"/>
    <property type="match status" value="1"/>
</dbReference>
<keyword evidence="3" id="KW-0597">Phosphoprotein</keyword>
<evidence type="ECO:0000256" key="4">
    <source>
        <dbReference type="ARBA" id="ARBA00022679"/>
    </source>
</evidence>
<feature type="transmembrane region" description="Helical" evidence="9">
    <location>
        <begin position="52"/>
        <end position="70"/>
    </location>
</feature>
<evidence type="ECO:0000256" key="9">
    <source>
        <dbReference type="SAM" id="Phobius"/>
    </source>
</evidence>
<dbReference type="PANTHER" id="PTHR43065">
    <property type="entry name" value="SENSOR HISTIDINE KINASE"/>
    <property type="match status" value="1"/>
</dbReference>
<dbReference type="EMBL" id="CP022540">
    <property type="protein sequence ID" value="ASP21528.1"/>
    <property type="molecule type" value="Genomic_DNA"/>
</dbReference>
<evidence type="ECO:0000259" key="10">
    <source>
        <dbReference type="PROSITE" id="PS50109"/>
    </source>
</evidence>
<keyword evidence="8" id="KW-0902">Two-component regulatory system</keyword>
<dbReference type="CDD" id="cd00082">
    <property type="entry name" value="HisKA"/>
    <property type="match status" value="1"/>
</dbReference>
<dbReference type="EC" id="2.7.13.3" evidence="2"/>
<evidence type="ECO:0000256" key="5">
    <source>
        <dbReference type="ARBA" id="ARBA00022741"/>
    </source>
</evidence>
<evidence type="ECO:0000256" key="6">
    <source>
        <dbReference type="ARBA" id="ARBA00022777"/>
    </source>
</evidence>
<dbReference type="InterPro" id="IPR036890">
    <property type="entry name" value="HATPase_C_sf"/>
</dbReference>
<dbReference type="AlphaFoldDB" id="A0A222E698"/>
<evidence type="ECO:0000256" key="7">
    <source>
        <dbReference type="ARBA" id="ARBA00022840"/>
    </source>
</evidence>
<name>A0A222E698_9RHOB</name>
<evidence type="ECO:0000313" key="11">
    <source>
        <dbReference type="EMBL" id="ASP21528.1"/>
    </source>
</evidence>
<keyword evidence="7" id="KW-0067">ATP-binding</keyword>
<sequence length="439" mass="46760">MARTLPHDSFATRLAAIRRAEYGAFGETVVRYGIMLVAIAVLALNMEGHHALAWGVLYALLESGLAVLLVRSGTGHAQLRYMAALTVYGFSGLCFMSMPLYLLAADFSPSLSFTGAVGLVGLALYTLQRPYRELGLVVVDCCMIAVLALALVLILIPRLQSGLEIFTVGFMALAVLGYYIGSQISGWKLQTELRAARQRTAAAEKARTLSQFVGGVAHEFNNDLTVILGNLDLFETLENPDDRAAAIRESRTAAARAAQTVRHLLATSGRTRLMPSDLPLNSALFDLGEALTDVLKSDMTVEVVPPADSLVVRVDSYALRASVMQLGLNAQEATSGSGQFRIRAERRATAGDLDPPPDTSPPYVALILEDDGPGVSDEALALLAEPFYSTKPPNEGRGLGLSAVAGFTRQSGGGLKLEHGAGGGLRVVLFLAEARDNDI</sequence>
<dbReference type="Gene3D" id="1.10.287.130">
    <property type="match status" value="1"/>
</dbReference>
<keyword evidence="12" id="KW-1185">Reference proteome</keyword>
<dbReference type="OrthoDB" id="9796100at2"/>
<dbReference type="InterPro" id="IPR004358">
    <property type="entry name" value="Sig_transdc_His_kin-like_C"/>
</dbReference>
<dbReference type="PROSITE" id="PS50109">
    <property type="entry name" value="HIS_KIN"/>
    <property type="match status" value="1"/>
</dbReference>
<accession>A0A222E698</accession>
<keyword evidence="6 11" id="KW-0418">Kinase</keyword>
<dbReference type="GO" id="GO:0000155">
    <property type="term" value="F:phosphorelay sensor kinase activity"/>
    <property type="evidence" value="ECO:0007669"/>
    <property type="project" value="InterPro"/>
</dbReference>
<protein>
    <recommendedName>
        <fullName evidence="2">histidine kinase</fullName>
        <ecNumber evidence="2">2.7.13.3</ecNumber>
    </recommendedName>
</protein>
<dbReference type="Gene3D" id="3.30.565.10">
    <property type="entry name" value="Histidine kinase-like ATPase, C-terminal domain"/>
    <property type="match status" value="1"/>
</dbReference>
<comment type="catalytic activity">
    <reaction evidence="1">
        <text>ATP + protein L-histidine = ADP + protein N-phospho-L-histidine.</text>
        <dbReference type="EC" id="2.7.13.3"/>
    </reaction>
</comment>
<dbReference type="SMART" id="SM00387">
    <property type="entry name" value="HATPase_c"/>
    <property type="match status" value="1"/>
</dbReference>
<dbReference type="RefSeq" id="WP_094035427.1">
    <property type="nucleotide sequence ID" value="NZ_CP022540.1"/>
</dbReference>
<keyword evidence="9" id="KW-0812">Transmembrane</keyword>
<evidence type="ECO:0000313" key="12">
    <source>
        <dbReference type="Proteomes" id="UP000203589"/>
    </source>
</evidence>
<keyword evidence="9" id="KW-1133">Transmembrane helix</keyword>
<dbReference type="PANTHER" id="PTHR43065:SF46">
    <property type="entry name" value="C4-DICARBOXYLATE TRANSPORT SENSOR PROTEIN DCTB"/>
    <property type="match status" value="1"/>
</dbReference>
<reference evidence="11 12" key="1">
    <citation type="submission" date="2017-07" db="EMBL/GenBank/DDBJ databases">
        <title>Genome Sequence of Antarctobacter heliothermus Strain SMS3 Isolated from a culture of the Diatom Skeletonema marinoi.</title>
        <authorList>
            <person name="Topel M."/>
            <person name="Pinder M.I.M."/>
            <person name="Johansson O.N."/>
            <person name="Kourtchenko O."/>
            <person name="Godhe A."/>
            <person name="Clarke A.K."/>
        </authorList>
    </citation>
    <scope>NUCLEOTIDE SEQUENCE [LARGE SCALE GENOMIC DNA]</scope>
    <source>
        <strain evidence="11 12">SMS3</strain>
    </source>
</reference>
<dbReference type="InterPro" id="IPR003594">
    <property type="entry name" value="HATPase_dom"/>
</dbReference>
<proteinExistence type="predicted"/>